<keyword evidence="3" id="KW-1185">Reference proteome</keyword>
<accession>A0ABP7H277</accession>
<sequence length="107" mass="11397">MNTAPATSPAAEIPNNLTVTQHAEVHLEPPPGATGTGHVAIGHHRPRRPARRTEEPGGGPDPPGRKHDTRRGTAPAHNSAIRPAQFFRRHRSAPPGATFPRTAIPRA</sequence>
<dbReference type="EMBL" id="BAABDE010000006">
    <property type="protein sequence ID" value="GAA3777871.1"/>
    <property type="molecule type" value="Genomic_DNA"/>
</dbReference>
<organism evidence="2 3">
    <name type="scientific">Streptomyces coacervatus</name>
    <dbReference type="NCBI Taxonomy" id="647381"/>
    <lineage>
        <taxon>Bacteria</taxon>
        <taxon>Bacillati</taxon>
        <taxon>Actinomycetota</taxon>
        <taxon>Actinomycetes</taxon>
        <taxon>Kitasatosporales</taxon>
        <taxon>Streptomycetaceae</taxon>
        <taxon>Streptomyces</taxon>
    </lineage>
</organism>
<evidence type="ECO:0000313" key="2">
    <source>
        <dbReference type="EMBL" id="GAA3777871.1"/>
    </source>
</evidence>
<comment type="caution">
    <text evidence="2">The sequence shown here is derived from an EMBL/GenBank/DDBJ whole genome shotgun (WGS) entry which is preliminary data.</text>
</comment>
<gene>
    <name evidence="2" type="ORF">GCM10022403_010730</name>
</gene>
<proteinExistence type="predicted"/>
<feature type="region of interest" description="Disordered" evidence="1">
    <location>
        <begin position="1"/>
        <end position="107"/>
    </location>
</feature>
<protein>
    <submittedName>
        <fullName evidence="2">Uncharacterized protein</fullName>
    </submittedName>
</protein>
<feature type="compositionally biased region" description="Basic residues" evidence="1">
    <location>
        <begin position="41"/>
        <end position="50"/>
    </location>
</feature>
<evidence type="ECO:0000256" key="1">
    <source>
        <dbReference type="SAM" id="MobiDB-lite"/>
    </source>
</evidence>
<reference evidence="3" key="1">
    <citation type="journal article" date="2019" name="Int. J. Syst. Evol. Microbiol.">
        <title>The Global Catalogue of Microorganisms (GCM) 10K type strain sequencing project: providing services to taxonomists for standard genome sequencing and annotation.</title>
        <authorList>
            <consortium name="The Broad Institute Genomics Platform"/>
            <consortium name="The Broad Institute Genome Sequencing Center for Infectious Disease"/>
            <person name="Wu L."/>
            <person name="Ma J."/>
        </authorList>
    </citation>
    <scope>NUCLEOTIDE SEQUENCE [LARGE SCALE GENOMIC DNA]</scope>
    <source>
        <strain evidence="3">JCM 17138</strain>
    </source>
</reference>
<evidence type="ECO:0000313" key="3">
    <source>
        <dbReference type="Proteomes" id="UP001501009"/>
    </source>
</evidence>
<dbReference type="Proteomes" id="UP001501009">
    <property type="component" value="Unassembled WGS sequence"/>
</dbReference>
<name>A0ABP7H277_9ACTN</name>